<keyword evidence="3" id="KW-1185">Reference proteome</keyword>
<reference evidence="2 3" key="1">
    <citation type="submission" date="2016-10" db="EMBL/GenBank/DDBJ databases">
        <authorList>
            <person name="de Groot N.N."/>
        </authorList>
    </citation>
    <scope>NUCLEOTIDE SEQUENCE [LARGE SCALE GENOMIC DNA]</scope>
    <source>
        <strain evidence="2 3">DSM 25186</strain>
    </source>
</reference>
<keyword evidence="1" id="KW-0812">Transmembrane</keyword>
<dbReference type="AlphaFoldDB" id="A0A1G9VII5"/>
<dbReference type="Proteomes" id="UP000198510">
    <property type="component" value="Unassembled WGS sequence"/>
</dbReference>
<feature type="transmembrane region" description="Helical" evidence="1">
    <location>
        <begin position="568"/>
        <end position="590"/>
    </location>
</feature>
<evidence type="ECO:0000313" key="3">
    <source>
        <dbReference type="Proteomes" id="UP000198510"/>
    </source>
</evidence>
<protein>
    <submittedName>
        <fullName evidence="2">Uncharacterized protein</fullName>
    </submittedName>
</protein>
<gene>
    <name evidence="2" type="ORF">SAMN05421823_1216</name>
</gene>
<sequence length="661" mass="76654">MTVKHSYKELLASTAVFAEMANSNVDLKQVLTEFTLSTYSLEQTFSQTVNEVSDALRTHFEFEIPVAVVKTILKKLKKLDLLSQENGRFVISPEERNKWERFVKKVEKKQLEQKKITDQLISYVELHKGKLEDEQRTNLLSCFYKYLFDESFENEYYDVLSAFIIKKSTVESIHNELNLIREGTTILNGIKYNPNVSEVKPWRKPLNIYLDTEHLFNISGYNGEIYYRLMSDLVELVDEINKQNKEKFNKKSIQFKYFEDTELEVKNFFYAAQRIISGDKNRGFNSVAMNEILNGSKTVADIINKESDFFMNLSSLGLRLEKNFSLYENHSYNVEDQYIYDKYSPNSSEEEINSILKSFTAINILRKGNNNQDFENIGHIIMTGSNIKLQISSDIDIKINNTDFSFATNIYYITNHLWFRLNKGLGFKSSLPSSLDVVAKAQMLLSSHLNHSVREHYNKLEQDYISGNKSIESIKGYYLSLRSFVVKPEDLVPDNIEEKIKILYDYSDIERFQEEQSLLRKKALAYDELQANKLKEDELNIKLAREELINTCCLLLVSARKNFLITKIFIYALMTSFAILGIWGIISIITKHDTPLSIFSAMLAIISVLSLIKIKKLFQWISLIIFQKYERFKKTNLITNAELGNINNSIGISQTLPLSPE</sequence>
<keyword evidence="1" id="KW-0472">Membrane</keyword>
<evidence type="ECO:0000256" key="1">
    <source>
        <dbReference type="SAM" id="Phobius"/>
    </source>
</evidence>
<feature type="transmembrane region" description="Helical" evidence="1">
    <location>
        <begin position="596"/>
        <end position="614"/>
    </location>
</feature>
<dbReference type="STRING" id="1075417.SAMN05421823_1216"/>
<evidence type="ECO:0000313" key="2">
    <source>
        <dbReference type="EMBL" id="SDM71969.1"/>
    </source>
</evidence>
<organism evidence="2 3">
    <name type="scientific">Catalinimonas alkaloidigena</name>
    <dbReference type="NCBI Taxonomy" id="1075417"/>
    <lineage>
        <taxon>Bacteria</taxon>
        <taxon>Pseudomonadati</taxon>
        <taxon>Bacteroidota</taxon>
        <taxon>Cytophagia</taxon>
        <taxon>Cytophagales</taxon>
        <taxon>Catalimonadaceae</taxon>
        <taxon>Catalinimonas</taxon>
    </lineage>
</organism>
<dbReference type="EMBL" id="FNFO01000021">
    <property type="protein sequence ID" value="SDM71969.1"/>
    <property type="molecule type" value="Genomic_DNA"/>
</dbReference>
<name>A0A1G9VII5_9BACT</name>
<keyword evidence="1" id="KW-1133">Transmembrane helix</keyword>
<accession>A0A1G9VII5</accession>
<proteinExistence type="predicted"/>